<name>A0ABP0NHX3_9DINO</name>
<keyword evidence="3" id="KW-1185">Reference proteome</keyword>
<dbReference type="Proteomes" id="UP001642464">
    <property type="component" value="Unassembled WGS sequence"/>
</dbReference>
<protein>
    <submittedName>
        <fullName evidence="2">Uncharacterized protein</fullName>
    </submittedName>
</protein>
<dbReference type="EMBL" id="CAXAMM010028766">
    <property type="protein sequence ID" value="CAK9063388.1"/>
    <property type="molecule type" value="Genomic_DNA"/>
</dbReference>
<comment type="caution">
    <text evidence="2">The sequence shown here is derived from an EMBL/GenBank/DDBJ whole genome shotgun (WGS) entry which is preliminary data.</text>
</comment>
<evidence type="ECO:0000256" key="1">
    <source>
        <dbReference type="SAM" id="MobiDB-lite"/>
    </source>
</evidence>
<gene>
    <name evidence="2" type="ORF">SCF082_LOCUS32829</name>
</gene>
<feature type="non-terminal residue" evidence="2">
    <location>
        <position position="388"/>
    </location>
</feature>
<organism evidence="2 3">
    <name type="scientific">Durusdinium trenchii</name>
    <dbReference type="NCBI Taxonomy" id="1381693"/>
    <lineage>
        <taxon>Eukaryota</taxon>
        <taxon>Sar</taxon>
        <taxon>Alveolata</taxon>
        <taxon>Dinophyceae</taxon>
        <taxon>Suessiales</taxon>
        <taxon>Symbiodiniaceae</taxon>
        <taxon>Durusdinium</taxon>
    </lineage>
</organism>
<evidence type="ECO:0000313" key="2">
    <source>
        <dbReference type="EMBL" id="CAK9063388.1"/>
    </source>
</evidence>
<proteinExistence type="predicted"/>
<feature type="region of interest" description="Disordered" evidence="1">
    <location>
        <begin position="282"/>
        <end position="305"/>
    </location>
</feature>
<evidence type="ECO:0000313" key="3">
    <source>
        <dbReference type="Proteomes" id="UP001642464"/>
    </source>
</evidence>
<sequence>MVCSEDPWRLCWNVSVRATVVHIACVSHIAPSFRIINAHCPETSLIDNKSLTWGLTLMDFKVPEGLLCRALGKHEVRIPSDNGTTFFIYDEKAHELRPQIPPGMDLGKTPLLLSISDQGPVNLSALNFLQYSSNALLMACQFDVFHRGWNDLKLALKKVTSCRAWKTLLQLTVVANLPYGPFGSSQWFFKLKSRLEEYLATHTYESPSWERIQHLICQEQRRVEPRNNEEAEQLFMSLRKMPSFIEKGPLIKLMRWFSFFESIVFLEGQFWARKLILQEGSSSQDPHEDESADDEMAKQESKDPAKQLQELKKKKGTWKLSISVSSEQNLAIKDCILATGRATWKLHAASAREVTSPIQVMEHNVACAGSRYWALELEQHVEYSLWDP</sequence>
<reference evidence="2 3" key="1">
    <citation type="submission" date="2024-02" db="EMBL/GenBank/DDBJ databases">
        <authorList>
            <person name="Chen Y."/>
            <person name="Shah S."/>
            <person name="Dougan E. K."/>
            <person name="Thang M."/>
            <person name="Chan C."/>
        </authorList>
    </citation>
    <scope>NUCLEOTIDE SEQUENCE [LARGE SCALE GENOMIC DNA]</scope>
</reference>
<feature type="compositionally biased region" description="Basic and acidic residues" evidence="1">
    <location>
        <begin position="295"/>
        <end position="305"/>
    </location>
</feature>
<accession>A0ABP0NHX3</accession>